<reference evidence="2 3" key="1">
    <citation type="submission" date="2024-03" db="EMBL/GenBank/DDBJ databases">
        <title>Mouse gut bacterial collection (mGBC) of GemPharmatech.</title>
        <authorList>
            <person name="He Y."/>
            <person name="Dong L."/>
            <person name="Wu D."/>
            <person name="Gao X."/>
            <person name="Lin Z."/>
        </authorList>
    </citation>
    <scope>NUCLEOTIDE SEQUENCE [LARGE SCALE GENOMIC DNA]</scope>
    <source>
        <strain evidence="2 3">54-13</strain>
    </source>
</reference>
<sequence length="321" mass="37025">MKKQILLLLALISVALCHAQVRSYYSPEELDKSDCVFYIDTMSCEILIEARAALTSNRERYGKSSDYWSIAWNYRTQYDYDYVRVQARNIDFGHLTDQRVLDIEYGTMHGGCDEVKELISVKKGVDSYNGYNTLAVEWSGGRMKVFVGSKRLEKVLDIMVALPVLPQCRIISAGELNVQSLVVECPENRMAMLTCPLTETEVLSMLENSVDPTEGLWMYLDRDTDDNRARLGGRYTFYIIRYNDSYLLLYKSGAEVNASQWSPLMIKGRMKPTRFVGHYDLVWYDSLLEPMDDDTYASIDGAGILTVEFPVYRSRMRFYRK</sequence>
<name>A0ABV4CTA7_9BACT</name>
<feature type="signal peptide" evidence="1">
    <location>
        <begin position="1"/>
        <end position="19"/>
    </location>
</feature>
<keyword evidence="3" id="KW-1185">Reference proteome</keyword>
<proteinExistence type="predicted"/>
<dbReference type="Proteomes" id="UP001565200">
    <property type="component" value="Unassembled WGS sequence"/>
</dbReference>
<protein>
    <submittedName>
        <fullName evidence="2">Uncharacterized protein</fullName>
    </submittedName>
</protein>
<evidence type="ECO:0000256" key="1">
    <source>
        <dbReference type="SAM" id="SignalP"/>
    </source>
</evidence>
<dbReference type="RefSeq" id="WP_147438757.1">
    <property type="nucleotide sequence ID" value="NZ_JBCLPP010000006.1"/>
</dbReference>
<evidence type="ECO:0000313" key="2">
    <source>
        <dbReference type="EMBL" id="MEY8244624.1"/>
    </source>
</evidence>
<organism evidence="2 3">
    <name type="scientific">Heminiphilus faecis</name>
    <dbReference type="NCBI Taxonomy" id="2601703"/>
    <lineage>
        <taxon>Bacteria</taxon>
        <taxon>Pseudomonadati</taxon>
        <taxon>Bacteroidota</taxon>
        <taxon>Bacteroidia</taxon>
        <taxon>Bacteroidales</taxon>
        <taxon>Muribaculaceae</taxon>
        <taxon>Heminiphilus</taxon>
    </lineage>
</organism>
<gene>
    <name evidence="2" type="ORF">AAK873_03195</name>
</gene>
<dbReference type="EMBL" id="JBCLPP010000006">
    <property type="protein sequence ID" value="MEY8244624.1"/>
    <property type="molecule type" value="Genomic_DNA"/>
</dbReference>
<comment type="caution">
    <text evidence="2">The sequence shown here is derived from an EMBL/GenBank/DDBJ whole genome shotgun (WGS) entry which is preliminary data.</text>
</comment>
<evidence type="ECO:0000313" key="3">
    <source>
        <dbReference type="Proteomes" id="UP001565200"/>
    </source>
</evidence>
<accession>A0ABV4CTA7</accession>
<feature type="chain" id="PRO_5047262394" evidence="1">
    <location>
        <begin position="20"/>
        <end position="321"/>
    </location>
</feature>
<keyword evidence="1" id="KW-0732">Signal</keyword>